<evidence type="ECO:0000313" key="15">
    <source>
        <dbReference type="Proteomes" id="UP000825051"/>
    </source>
</evidence>
<dbReference type="AlphaFoldDB" id="A0A8F9TTK6"/>
<dbReference type="PANTHER" id="PTHR46157">
    <property type="entry name" value="K(+) EFFLUX ANTIPORTER 3, CHLOROPLASTIC"/>
    <property type="match status" value="1"/>
</dbReference>
<evidence type="ECO:0000256" key="8">
    <source>
        <dbReference type="ARBA" id="ARBA00022989"/>
    </source>
</evidence>
<dbReference type="InterPro" id="IPR004771">
    <property type="entry name" value="K/H_exchanger"/>
</dbReference>
<comment type="similarity">
    <text evidence="2">Belongs to the monovalent cation:proton antiporter 2 (CPA2) transporter (TC 2.A.37) family.</text>
</comment>
<name>A0A8F9TTK6_9BACT</name>
<dbReference type="NCBIfam" id="TIGR00932">
    <property type="entry name" value="2a37"/>
    <property type="match status" value="1"/>
</dbReference>
<evidence type="ECO:0000256" key="2">
    <source>
        <dbReference type="ARBA" id="ARBA00005551"/>
    </source>
</evidence>
<dbReference type="GO" id="GO:0006813">
    <property type="term" value="P:potassium ion transport"/>
    <property type="evidence" value="ECO:0007669"/>
    <property type="project" value="UniProtKB-KW"/>
</dbReference>
<dbReference type="Pfam" id="PF00999">
    <property type="entry name" value="Na_H_Exchanger"/>
    <property type="match status" value="1"/>
</dbReference>
<dbReference type="GO" id="GO:0015297">
    <property type="term" value="F:antiporter activity"/>
    <property type="evidence" value="ECO:0007669"/>
    <property type="project" value="UniProtKB-KW"/>
</dbReference>
<organism evidence="14 15">
    <name type="scientific">Horticoccus luteus</name>
    <dbReference type="NCBI Taxonomy" id="2862869"/>
    <lineage>
        <taxon>Bacteria</taxon>
        <taxon>Pseudomonadati</taxon>
        <taxon>Verrucomicrobiota</taxon>
        <taxon>Opitutia</taxon>
        <taxon>Opitutales</taxon>
        <taxon>Opitutaceae</taxon>
        <taxon>Horticoccus</taxon>
    </lineage>
</organism>
<dbReference type="RefSeq" id="WP_220160643.1">
    <property type="nucleotide sequence ID" value="NZ_CP080507.1"/>
</dbReference>
<sequence length="634" mass="67279">MNSFLLHALIYLLAAVIAVPIAKRFGFGSVLGYLLAGVLIGPHALNLVGEQTGDVMHFAEFGVVMMLFLVGLELQPSRLWGMRLQLLGLGGLQVLLTAAALAAAGLAFGVDARVALAGGFILAMSSTAIVLQSLQERGQLATPPGQAAFAVLLFQDLAVLPILAFLPLLAPRAEQVAAVPGAQPAWQQTCLVLLAVAAVILGGRYIVNPLFRAIARTGLRELFTAAALLLVVATSLLMQSVGLSAALGTFLAGVVLANSEYRHELEADIEPFKGLLLGLFFITVGANIDLGLLRVQPLTIAGLVAALLLVKFVVLFALARAFRLSTPAAFTFGFALAQGGEFAFVLLAFAVDHHALAFATASPLVAAVALSMAVSPLLFLLNEKFVQPRFAVVSPRRADDTIDASAQENPVIIAGFGRFGHVIGRLLRANNIGATVLDLDAGQVEIVRRLGIKVFYGDATRLDLLHAAGAARARAIVIAIDDERKAVQLAETVQHHFPRLKIFARAVGRVHAFEYQKRGIMGFYRETLGTSLDLGVDLMQELGLAPAHARRAAALFKEHDERSVRELARYWDDAEAYFSHARAHIAAFERMFASDTPSALAVASAERPPPAPGEPSPAPGEPSRDPGVAPDVAT</sequence>
<feature type="transmembrane region" description="Helical" evidence="12">
    <location>
        <begin position="6"/>
        <end position="23"/>
    </location>
</feature>
<feature type="compositionally biased region" description="Pro residues" evidence="11">
    <location>
        <begin position="607"/>
        <end position="620"/>
    </location>
</feature>
<dbReference type="GO" id="GO:0008324">
    <property type="term" value="F:monoatomic cation transmembrane transporter activity"/>
    <property type="evidence" value="ECO:0007669"/>
    <property type="project" value="InterPro"/>
</dbReference>
<evidence type="ECO:0000256" key="7">
    <source>
        <dbReference type="ARBA" id="ARBA00022958"/>
    </source>
</evidence>
<protein>
    <submittedName>
        <fullName evidence="14">Monovalent cation:proton antiporter-2 (CPA2) family protein</fullName>
    </submittedName>
</protein>
<feature type="transmembrane region" description="Helical" evidence="12">
    <location>
        <begin position="357"/>
        <end position="381"/>
    </location>
</feature>
<feature type="transmembrane region" description="Helical" evidence="12">
    <location>
        <begin position="30"/>
        <end position="49"/>
    </location>
</feature>
<dbReference type="Proteomes" id="UP000825051">
    <property type="component" value="Chromosome"/>
</dbReference>
<dbReference type="GO" id="GO:1902600">
    <property type="term" value="P:proton transmembrane transport"/>
    <property type="evidence" value="ECO:0007669"/>
    <property type="project" value="InterPro"/>
</dbReference>
<evidence type="ECO:0000256" key="11">
    <source>
        <dbReference type="SAM" id="MobiDB-lite"/>
    </source>
</evidence>
<dbReference type="InterPro" id="IPR038770">
    <property type="entry name" value="Na+/solute_symporter_sf"/>
</dbReference>
<evidence type="ECO:0000256" key="4">
    <source>
        <dbReference type="ARBA" id="ARBA00022449"/>
    </source>
</evidence>
<evidence type="ECO:0000313" key="14">
    <source>
        <dbReference type="EMBL" id="QYM77538.1"/>
    </source>
</evidence>
<evidence type="ECO:0000256" key="6">
    <source>
        <dbReference type="ARBA" id="ARBA00022692"/>
    </source>
</evidence>
<keyword evidence="15" id="KW-1185">Reference proteome</keyword>
<dbReference type="GO" id="GO:0012505">
    <property type="term" value="C:endomembrane system"/>
    <property type="evidence" value="ECO:0007669"/>
    <property type="project" value="UniProtKB-SubCell"/>
</dbReference>
<feature type="domain" description="RCK N-terminal" evidence="13">
    <location>
        <begin position="408"/>
        <end position="529"/>
    </location>
</feature>
<dbReference type="Pfam" id="PF02254">
    <property type="entry name" value="TrkA_N"/>
    <property type="match status" value="1"/>
</dbReference>
<dbReference type="PROSITE" id="PS51201">
    <property type="entry name" value="RCK_N"/>
    <property type="match status" value="1"/>
</dbReference>
<feature type="transmembrane region" description="Helical" evidence="12">
    <location>
        <begin position="243"/>
        <end position="261"/>
    </location>
</feature>
<evidence type="ECO:0000256" key="1">
    <source>
        <dbReference type="ARBA" id="ARBA00004127"/>
    </source>
</evidence>
<feature type="transmembrane region" description="Helical" evidence="12">
    <location>
        <begin position="146"/>
        <end position="166"/>
    </location>
</feature>
<evidence type="ECO:0000256" key="10">
    <source>
        <dbReference type="ARBA" id="ARBA00023136"/>
    </source>
</evidence>
<dbReference type="InterPro" id="IPR036291">
    <property type="entry name" value="NAD(P)-bd_dom_sf"/>
</dbReference>
<evidence type="ECO:0000259" key="13">
    <source>
        <dbReference type="PROSITE" id="PS51201"/>
    </source>
</evidence>
<keyword evidence="3" id="KW-0813">Transport</keyword>
<keyword evidence="4" id="KW-0050">Antiport</keyword>
<keyword evidence="9" id="KW-0406">Ion transport</keyword>
<feature type="transmembrane region" description="Helical" evidence="12">
    <location>
        <begin position="186"/>
        <end position="207"/>
    </location>
</feature>
<dbReference type="Gene3D" id="1.20.1530.20">
    <property type="match status" value="1"/>
</dbReference>
<evidence type="ECO:0000256" key="12">
    <source>
        <dbReference type="SAM" id="Phobius"/>
    </source>
</evidence>
<feature type="transmembrane region" description="Helical" evidence="12">
    <location>
        <begin position="114"/>
        <end position="134"/>
    </location>
</feature>
<dbReference type="PANTHER" id="PTHR46157:SF4">
    <property type="entry name" value="K(+) EFFLUX ANTIPORTER 3, CHLOROPLASTIC"/>
    <property type="match status" value="1"/>
</dbReference>
<dbReference type="KEGG" id="ole:K0B96_09375"/>
<feature type="region of interest" description="Disordered" evidence="11">
    <location>
        <begin position="599"/>
        <end position="634"/>
    </location>
</feature>
<dbReference type="InterPro" id="IPR006153">
    <property type="entry name" value="Cation/H_exchanger_TM"/>
</dbReference>
<dbReference type="Gene3D" id="3.40.50.720">
    <property type="entry name" value="NAD(P)-binding Rossmann-like Domain"/>
    <property type="match status" value="1"/>
</dbReference>
<keyword evidence="10 12" id="KW-0472">Membrane</keyword>
<feature type="transmembrane region" description="Helical" evidence="12">
    <location>
        <begin position="330"/>
        <end position="351"/>
    </location>
</feature>
<dbReference type="GO" id="GO:0005886">
    <property type="term" value="C:plasma membrane"/>
    <property type="evidence" value="ECO:0007669"/>
    <property type="project" value="TreeGrafter"/>
</dbReference>
<accession>A0A8F9TTK6</accession>
<dbReference type="InterPro" id="IPR003148">
    <property type="entry name" value="RCK_N"/>
</dbReference>
<reference evidence="14" key="1">
    <citation type="submission" date="2021-08" db="EMBL/GenBank/DDBJ databases">
        <title>Genome of a novel bacterium of the phylum Verrucomicrobia, Oleiharenicola sp. KSB-15.</title>
        <authorList>
            <person name="Chung J.-H."/>
            <person name="Ahn J.-H."/>
            <person name="Yoon Y."/>
            <person name="Kim D.-Y."/>
            <person name="An S.-H."/>
            <person name="Park I."/>
            <person name="Yeon J."/>
        </authorList>
    </citation>
    <scope>NUCLEOTIDE SEQUENCE</scope>
    <source>
        <strain evidence="14">KSB-15</strain>
    </source>
</reference>
<dbReference type="FunFam" id="3.40.50.720:FF:000036">
    <property type="entry name" value="Glutathione-regulated potassium-efflux system protein KefB"/>
    <property type="match status" value="1"/>
</dbReference>
<keyword evidence="8 12" id="KW-1133">Transmembrane helix</keyword>
<comment type="subcellular location">
    <subcellularLocation>
        <location evidence="1">Endomembrane system</location>
        <topology evidence="1">Multi-pass membrane protein</topology>
    </subcellularLocation>
</comment>
<evidence type="ECO:0000256" key="9">
    <source>
        <dbReference type="ARBA" id="ARBA00023065"/>
    </source>
</evidence>
<evidence type="ECO:0000256" key="5">
    <source>
        <dbReference type="ARBA" id="ARBA00022538"/>
    </source>
</evidence>
<feature type="transmembrane region" description="Helical" evidence="12">
    <location>
        <begin position="55"/>
        <end position="74"/>
    </location>
</feature>
<keyword evidence="5" id="KW-0633">Potassium transport</keyword>
<keyword evidence="7" id="KW-0630">Potassium</keyword>
<evidence type="ECO:0000256" key="3">
    <source>
        <dbReference type="ARBA" id="ARBA00022448"/>
    </source>
</evidence>
<feature type="transmembrane region" description="Helical" evidence="12">
    <location>
        <begin position="298"/>
        <end position="318"/>
    </location>
</feature>
<keyword evidence="6 12" id="KW-0812">Transmembrane</keyword>
<dbReference type="SUPFAM" id="SSF51735">
    <property type="entry name" value="NAD(P)-binding Rossmann-fold domains"/>
    <property type="match status" value="1"/>
</dbReference>
<feature type="transmembrane region" description="Helical" evidence="12">
    <location>
        <begin position="273"/>
        <end position="292"/>
    </location>
</feature>
<proteinExistence type="inferred from homology"/>
<feature type="transmembrane region" description="Helical" evidence="12">
    <location>
        <begin position="86"/>
        <end position="108"/>
    </location>
</feature>
<dbReference type="EMBL" id="CP080507">
    <property type="protein sequence ID" value="QYM77538.1"/>
    <property type="molecule type" value="Genomic_DNA"/>
</dbReference>
<gene>
    <name evidence="14" type="ORF">K0B96_09375</name>
</gene>